<evidence type="ECO:0000256" key="1">
    <source>
        <dbReference type="SAM" id="Coils"/>
    </source>
</evidence>
<dbReference type="RefSeq" id="WP_107252506.1">
    <property type="nucleotide sequence ID" value="NZ_PYOC01000001.1"/>
</dbReference>
<accession>A0A2T3LF16</accession>
<evidence type="ECO:0000313" key="3">
    <source>
        <dbReference type="Proteomes" id="UP000241803"/>
    </source>
</evidence>
<feature type="coiled-coil region" evidence="1">
    <location>
        <begin position="246"/>
        <end position="300"/>
    </location>
</feature>
<dbReference type="EMBL" id="PYOC01000001">
    <property type="protein sequence ID" value="PSV49909.1"/>
    <property type="molecule type" value="Genomic_DNA"/>
</dbReference>
<evidence type="ECO:0008006" key="4">
    <source>
        <dbReference type="Google" id="ProtNLM"/>
    </source>
</evidence>
<feature type="coiled-coil region" evidence="1">
    <location>
        <begin position="523"/>
        <end position="605"/>
    </location>
</feature>
<feature type="coiled-coil region" evidence="1">
    <location>
        <begin position="410"/>
        <end position="437"/>
    </location>
</feature>
<proteinExistence type="predicted"/>
<organism evidence="2 3">
    <name type="scientific">Photobacterium indicum</name>
    <dbReference type="NCBI Taxonomy" id="81447"/>
    <lineage>
        <taxon>Bacteria</taxon>
        <taxon>Pseudomonadati</taxon>
        <taxon>Pseudomonadota</taxon>
        <taxon>Gammaproteobacteria</taxon>
        <taxon>Vibrionales</taxon>
        <taxon>Vibrionaceae</taxon>
        <taxon>Photobacterium</taxon>
    </lineage>
</organism>
<protein>
    <recommendedName>
        <fullName evidence="4">Chromosome partitioning protein ParA</fullName>
    </recommendedName>
</protein>
<keyword evidence="3" id="KW-1185">Reference proteome</keyword>
<gene>
    <name evidence="2" type="ORF">C9J47_05000</name>
</gene>
<evidence type="ECO:0000313" key="2">
    <source>
        <dbReference type="EMBL" id="PSV49909.1"/>
    </source>
</evidence>
<dbReference type="Proteomes" id="UP000241803">
    <property type="component" value="Unassembled WGS sequence"/>
</dbReference>
<reference evidence="2 3" key="1">
    <citation type="submission" date="2018-03" db="EMBL/GenBank/DDBJ databases">
        <title>Whole genome sequencing of Histamine producing bacteria.</title>
        <authorList>
            <person name="Butler K."/>
        </authorList>
    </citation>
    <scope>NUCLEOTIDE SEQUENCE [LARGE SCALE GENOMIC DNA]</scope>
    <source>
        <strain evidence="2 3">ATCC 19614</strain>
    </source>
</reference>
<comment type="caution">
    <text evidence="2">The sequence shown here is derived from an EMBL/GenBank/DDBJ whole genome shotgun (WGS) entry which is preliminary data.</text>
</comment>
<keyword evidence="1" id="KW-0175">Coiled coil</keyword>
<name>A0A2T3LF16_9GAMM</name>
<sequence length="999" mass="114237">MTTLIHSEDQLGLDGLGEQGDAFGPVRIALIDSAGYCYCELPLDLHMLLIAPGNTGKSAALQALKLFLLPEDSLKKAEKKFRFAHKSGYYSGEQSHSFYFPAANSMLILEVENAFGYHCQILFVGRGALRYERLFVPARLDAISPFIWNKSLGDCGCPEAQFSPTLMREQLKKKYPGTEHAQNRDQVSQLLYPERALDPETGRFALLPLKKVDYSTLNALRTMTHMMFEDTTDGKQLAKSIAALIEASKRDETDNLELDLEAIEEEHRRLESDTAYIANVEGLEDKYNLVLQQYNNLNRLHDINIRWNSLLFSARKLAQTLNEKSKPLAEKVFHSNEAFEQAKQNLSRISTQAKELEITIGNNGDRANNGKGIKGDIQLFRSRVDKVNAICAQYPGTQIKEVILILEEYRQEREQRLSVLQENVNNAHRRLELQKNREDFKNKIFAENEKIEHINRLLGSHLTPHAQDVIATLIPDMLIEVLSDEELHLAIPKIEHFSELFNVDNEQISFHQQYWKKHPFSTKKQLQKNIASLERKLQDCNNQIVDIQQYQSEPANVLNKLKREVTEARNDLGLLNGIQQTRQDLHDKKEHLIEAEKQFTDAKQKIIDGQSQVTKTDAAHKKYQNAQTLLLKQSDEINAIVTSLAHLQKYQEGRLYEEHALATPCSPTKELVETLENDIEQARKLRENVLNGLRVFFEQQIIHDPHRIAMSQSPSGQHVKEGMESLQLVYRELPEKKTALKHAYTEHNHLLNTKTQTLIDNVTLIEHFQRNLNQELNETNINNLSGLKFSISLDNRFKKLVSEIQAVDFYAEKSLGESFYRSLVNFCQEFFSRGESQTLTLEDIILNVDISYKIIGSERWLDKPQSNSTTSLTTLAIVQYLMQRLFKPGVKYHIPYVMDELPTIDPPQIPPVLKEAETRGFTLFCASTRAVGVDVIAAVGNHCNIGDIQADKFFSQERRIVYWGALESLAPLDDPEMQLTEDAKFDEHISHAEVIDETL</sequence>
<dbReference type="AlphaFoldDB" id="A0A2T3LF16"/>